<dbReference type="STRING" id="34508.A0A4U5PAM9"/>
<evidence type="ECO:0000313" key="13">
    <source>
        <dbReference type="EMBL" id="TKR93004.1"/>
    </source>
</evidence>
<keyword evidence="3" id="KW-0597">Phosphoprotein</keyword>
<dbReference type="GO" id="GO:0004697">
    <property type="term" value="F:diacylglycerol-dependent serine/threonine kinase activity"/>
    <property type="evidence" value="ECO:0007669"/>
    <property type="project" value="UniProtKB-EC"/>
</dbReference>
<dbReference type="PROSITE" id="PS00479">
    <property type="entry name" value="ZF_DAG_PE_1"/>
    <property type="match status" value="1"/>
</dbReference>
<keyword evidence="7" id="KW-0418">Kinase</keyword>
<dbReference type="SUPFAM" id="SSF56112">
    <property type="entry name" value="Protein kinase-like (PK-like)"/>
    <property type="match status" value="1"/>
</dbReference>
<dbReference type="Pfam" id="PF00130">
    <property type="entry name" value="C1_1"/>
    <property type="match status" value="2"/>
</dbReference>
<feature type="domain" description="Protein kinase" evidence="11">
    <location>
        <begin position="449"/>
        <end position="710"/>
    </location>
</feature>
<dbReference type="GO" id="GO:0008270">
    <property type="term" value="F:zinc ion binding"/>
    <property type="evidence" value="ECO:0007669"/>
    <property type="project" value="UniProtKB-KW"/>
</dbReference>
<dbReference type="GO" id="GO:0016020">
    <property type="term" value="C:membrane"/>
    <property type="evidence" value="ECO:0007669"/>
    <property type="project" value="UniProtKB-SubCell"/>
</dbReference>
<keyword evidence="2" id="KW-0723">Serine/threonine-protein kinase</keyword>
<keyword evidence="9 10" id="KW-0067">ATP-binding</keyword>
<dbReference type="GO" id="GO:0035556">
    <property type="term" value="P:intracellular signal transduction"/>
    <property type="evidence" value="ECO:0007669"/>
    <property type="project" value="TreeGrafter"/>
</dbReference>
<keyword evidence="6 10" id="KW-0547">Nucleotide-binding</keyword>
<evidence type="ECO:0000256" key="6">
    <source>
        <dbReference type="ARBA" id="ARBA00022741"/>
    </source>
</evidence>
<dbReference type="SMART" id="SM00220">
    <property type="entry name" value="S_TKc"/>
    <property type="match status" value="1"/>
</dbReference>
<proteinExistence type="predicted"/>
<dbReference type="GO" id="GO:0005829">
    <property type="term" value="C:cytosol"/>
    <property type="evidence" value="ECO:0007669"/>
    <property type="project" value="TreeGrafter"/>
</dbReference>
<dbReference type="InterPro" id="IPR008271">
    <property type="entry name" value="Ser/Thr_kinase_AS"/>
</dbReference>
<evidence type="ECO:0000256" key="4">
    <source>
        <dbReference type="ARBA" id="ARBA00022679"/>
    </source>
</evidence>
<name>A0A4U5PAM9_STECR</name>
<evidence type="ECO:0000313" key="14">
    <source>
        <dbReference type="Proteomes" id="UP000298663"/>
    </source>
</evidence>
<feature type="domain" description="Phorbol-ester/DAG-type" evidence="12">
    <location>
        <begin position="123"/>
        <end position="173"/>
    </location>
</feature>
<dbReference type="CDD" id="cd20798">
    <property type="entry name" value="C1_CeDKF1-like_rpt2"/>
    <property type="match status" value="1"/>
</dbReference>
<dbReference type="Proteomes" id="UP000298663">
    <property type="component" value="Unassembled WGS sequence"/>
</dbReference>
<dbReference type="FunFam" id="3.30.200.20:FF:000042">
    <property type="entry name" value="Aurora kinase A"/>
    <property type="match status" value="1"/>
</dbReference>
<evidence type="ECO:0000259" key="12">
    <source>
        <dbReference type="PROSITE" id="PS50081"/>
    </source>
</evidence>
<feature type="binding site" evidence="10">
    <location>
        <position position="478"/>
    </location>
    <ligand>
        <name>ATP</name>
        <dbReference type="ChEBI" id="CHEBI:30616"/>
    </ligand>
</feature>
<dbReference type="GO" id="GO:0005524">
    <property type="term" value="F:ATP binding"/>
    <property type="evidence" value="ECO:0007669"/>
    <property type="project" value="UniProtKB-UniRule"/>
</dbReference>
<dbReference type="Gene3D" id="3.30.60.20">
    <property type="match status" value="2"/>
</dbReference>
<evidence type="ECO:0000259" key="11">
    <source>
        <dbReference type="PROSITE" id="PS50011"/>
    </source>
</evidence>
<comment type="cofactor">
    <cofactor evidence="1">
        <name>Mg(2+)</name>
        <dbReference type="ChEBI" id="CHEBI:18420"/>
    </cofactor>
</comment>
<dbReference type="PROSITE" id="PS50011">
    <property type="entry name" value="PROTEIN_KINASE_DOM"/>
    <property type="match status" value="1"/>
</dbReference>
<dbReference type="GO" id="GO:0007200">
    <property type="term" value="P:phospholipase C-activating G protein-coupled receptor signaling pathway"/>
    <property type="evidence" value="ECO:0007669"/>
    <property type="project" value="TreeGrafter"/>
</dbReference>
<evidence type="ECO:0000256" key="3">
    <source>
        <dbReference type="ARBA" id="ARBA00022553"/>
    </source>
</evidence>
<dbReference type="InterPro" id="IPR017441">
    <property type="entry name" value="Protein_kinase_ATP_BS"/>
</dbReference>
<evidence type="ECO:0000256" key="1">
    <source>
        <dbReference type="ARBA" id="ARBA00001946"/>
    </source>
</evidence>
<dbReference type="PROSITE" id="PS00107">
    <property type="entry name" value="PROTEIN_KINASE_ATP"/>
    <property type="match status" value="1"/>
</dbReference>
<dbReference type="OrthoDB" id="10252171at2759"/>
<dbReference type="PANTHER" id="PTHR22968:SF15">
    <property type="entry name" value="SERINE_THREONINE-PROTEIN KINASE DKF-1"/>
    <property type="match status" value="1"/>
</dbReference>
<dbReference type="CDD" id="cd20797">
    <property type="entry name" value="C1_CeDKF1-like_rpt1"/>
    <property type="match status" value="1"/>
</dbReference>
<dbReference type="PANTHER" id="PTHR22968">
    <property type="entry name" value="PROTEIN KINASE C, MU"/>
    <property type="match status" value="1"/>
</dbReference>
<dbReference type="InterPro" id="IPR000719">
    <property type="entry name" value="Prot_kinase_dom"/>
</dbReference>
<comment type="caution">
    <text evidence="13">The sequence shown here is derived from an EMBL/GenBank/DDBJ whole genome shotgun (WGS) entry which is preliminary data.</text>
</comment>
<dbReference type="SUPFAM" id="SSF50729">
    <property type="entry name" value="PH domain-like"/>
    <property type="match status" value="1"/>
</dbReference>
<organism evidence="13 14">
    <name type="scientific">Steinernema carpocapsae</name>
    <name type="common">Entomopathogenic nematode</name>
    <dbReference type="NCBI Taxonomy" id="34508"/>
    <lineage>
        <taxon>Eukaryota</taxon>
        <taxon>Metazoa</taxon>
        <taxon>Ecdysozoa</taxon>
        <taxon>Nematoda</taxon>
        <taxon>Chromadorea</taxon>
        <taxon>Rhabditida</taxon>
        <taxon>Tylenchina</taxon>
        <taxon>Panagrolaimomorpha</taxon>
        <taxon>Strongyloidoidea</taxon>
        <taxon>Steinernematidae</taxon>
        <taxon>Steinernema</taxon>
    </lineage>
</organism>
<dbReference type="InterPro" id="IPR011009">
    <property type="entry name" value="Kinase-like_dom_sf"/>
</dbReference>
<feature type="domain" description="Phorbol-ester/DAG-type" evidence="12">
    <location>
        <begin position="195"/>
        <end position="245"/>
    </location>
</feature>
<dbReference type="InterPro" id="IPR011993">
    <property type="entry name" value="PH-like_dom_sf"/>
</dbReference>
<sequence length="755" mass="85488">MSGAFDGLEISRLSLDLPDVSSSSPFSSDSASITVYLKFGANFEAIACQRSESPAVFEAFQAHAKQFIQKFSKSTPKAVVHFFFHQFLAGAPTLVPLKSLSQLSNGSTVELILLDNVESQDYPHRYKEIQLFNPTFCDFCQEIIGGLFKQAVKCRNCRCKFHKRCVNQPRNSCSVAINQLTATPSEVELLRKALPHSLQIHNYLKPTKCAFCNQLLVGIRHQGLQCRDCKVNVHEKCASKLPMDCHIADDAIANFSESGSFADLESFASGPSVEPFPRFQQLPLWRLSGQPGHIMAQARHEVVAEGWVIHFLLSDPERRLRNYWVLVNGAINMYNEYNNGVNQARVFKQLQLAEIISIKIYNGNAISNKYLPHVFEIRTVSNLTYCVGENFDDDGPRAKMPRYSQESNQGVTTTSAWYQILSRSLQPPTTQNASNDEKKTLDFAEAFQLMKDNELGSGQFGCVYTAIHRQTKVEYAVKILKMNPHLRQSSHGEALKNEVSILQAMRHPGIIQLKDVFDTKDSLLIVMEKMRADMLEMILSQENGCLDERATRYLLVQILTALKYLHSQGIAHCDLKPENVLLSDMNSNFPQSKLCDFGYARFIGDDHFRKTIVGTPAYLAPEVLQKKGYNKSLDMWSVGVVIYVTLSGTFPFSDNDLQNIETMLKNSNALFPTQHWGEISHAAIDLITKLFQINIAERLSVDECLHHKWFQNFELYMDLRSLERRLGMPRFLTSDEDDKKYAAHLHQNNLTPGLI</sequence>
<keyword evidence="4" id="KW-0808">Transferase</keyword>
<keyword evidence="5" id="KW-0479">Metal-binding</keyword>
<keyword evidence="14" id="KW-1185">Reference proteome</keyword>
<reference evidence="13 14" key="1">
    <citation type="journal article" date="2015" name="Genome Biol.">
        <title>Comparative genomics of Steinernema reveals deeply conserved gene regulatory networks.</title>
        <authorList>
            <person name="Dillman A.R."/>
            <person name="Macchietto M."/>
            <person name="Porter C.F."/>
            <person name="Rogers A."/>
            <person name="Williams B."/>
            <person name="Antoshechkin I."/>
            <person name="Lee M.M."/>
            <person name="Goodwin Z."/>
            <person name="Lu X."/>
            <person name="Lewis E.E."/>
            <person name="Goodrich-Blair H."/>
            <person name="Stock S.P."/>
            <person name="Adams B.J."/>
            <person name="Sternberg P.W."/>
            <person name="Mortazavi A."/>
        </authorList>
    </citation>
    <scope>NUCLEOTIDE SEQUENCE [LARGE SCALE GENOMIC DNA]</scope>
    <source>
        <strain evidence="13 14">ALL</strain>
    </source>
</reference>
<keyword evidence="8" id="KW-0862">Zinc</keyword>
<reference evidence="13 14" key="2">
    <citation type="journal article" date="2019" name="G3 (Bethesda)">
        <title>Hybrid Assembly of the Genome of the Entomopathogenic Nematode Steinernema carpocapsae Identifies the X-Chromosome.</title>
        <authorList>
            <person name="Serra L."/>
            <person name="Macchietto M."/>
            <person name="Macias-Munoz A."/>
            <person name="McGill C.J."/>
            <person name="Rodriguez I.M."/>
            <person name="Rodriguez B."/>
            <person name="Murad R."/>
            <person name="Mortazavi A."/>
        </authorList>
    </citation>
    <scope>NUCLEOTIDE SEQUENCE [LARGE SCALE GENOMIC DNA]</scope>
    <source>
        <strain evidence="13 14">ALL</strain>
    </source>
</reference>
<dbReference type="InterPro" id="IPR046349">
    <property type="entry name" value="C1-like_sf"/>
</dbReference>
<dbReference type="Pfam" id="PF00069">
    <property type="entry name" value="Pkinase"/>
    <property type="match status" value="1"/>
</dbReference>
<evidence type="ECO:0000256" key="8">
    <source>
        <dbReference type="ARBA" id="ARBA00022833"/>
    </source>
</evidence>
<dbReference type="AlphaFoldDB" id="A0A4U5PAM9"/>
<evidence type="ECO:0000256" key="7">
    <source>
        <dbReference type="ARBA" id="ARBA00022777"/>
    </source>
</evidence>
<dbReference type="SUPFAM" id="SSF57889">
    <property type="entry name" value="Cysteine-rich domain"/>
    <property type="match status" value="2"/>
</dbReference>
<protein>
    <submittedName>
        <fullName evidence="13">Uncharacterized protein</fullName>
    </submittedName>
</protein>
<dbReference type="FunFam" id="1.10.510.10:FF:000571">
    <property type="entry name" value="Maternal embryonic leucine zipper kinase"/>
    <property type="match status" value="1"/>
</dbReference>
<dbReference type="EMBL" id="AZBU02000002">
    <property type="protein sequence ID" value="TKR93004.1"/>
    <property type="molecule type" value="Genomic_DNA"/>
</dbReference>
<dbReference type="SMART" id="SM00109">
    <property type="entry name" value="C1"/>
    <property type="match status" value="2"/>
</dbReference>
<accession>A0A4U5PAM9</accession>
<dbReference type="PROSITE" id="PS50081">
    <property type="entry name" value="ZF_DAG_PE_2"/>
    <property type="match status" value="2"/>
</dbReference>
<dbReference type="Gene3D" id="1.10.510.10">
    <property type="entry name" value="Transferase(Phosphotransferase) domain 1"/>
    <property type="match status" value="1"/>
</dbReference>
<evidence type="ECO:0000256" key="2">
    <source>
        <dbReference type="ARBA" id="ARBA00022527"/>
    </source>
</evidence>
<dbReference type="Gene3D" id="2.30.29.30">
    <property type="entry name" value="Pleckstrin-homology domain (PH domain)/Phosphotyrosine-binding domain (PTB)"/>
    <property type="match status" value="1"/>
</dbReference>
<evidence type="ECO:0000256" key="5">
    <source>
        <dbReference type="ARBA" id="ARBA00022723"/>
    </source>
</evidence>
<gene>
    <name evidence="13" type="ORF">L596_007541</name>
</gene>
<dbReference type="PROSITE" id="PS00108">
    <property type="entry name" value="PROTEIN_KINASE_ST"/>
    <property type="match status" value="1"/>
</dbReference>
<evidence type="ECO:0000256" key="10">
    <source>
        <dbReference type="PROSITE-ProRule" id="PRU10141"/>
    </source>
</evidence>
<dbReference type="InterPro" id="IPR002219">
    <property type="entry name" value="PKC_DAG/PE"/>
</dbReference>
<evidence type="ECO:0000256" key="9">
    <source>
        <dbReference type="ARBA" id="ARBA00022840"/>
    </source>
</evidence>